<gene>
    <name evidence="1" type="ORF">BT63DRAFT_224390</name>
</gene>
<feature type="non-terminal residue" evidence="1">
    <location>
        <position position="1"/>
    </location>
</feature>
<organism evidence="1 2">
    <name type="scientific">Microthyrium microscopicum</name>
    <dbReference type="NCBI Taxonomy" id="703497"/>
    <lineage>
        <taxon>Eukaryota</taxon>
        <taxon>Fungi</taxon>
        <taxon>Dikarya</taxon>
        <taxon>Ascomycota</taxon>
        <taxon>Pezizomycotina</taxon>
        <taxon>Dothideomycetes</taxon>
        <taxon>Dothideomycetes incertae sedis</taxon>
        <taxon>Microthyriales</taxon>
        <taxon>Microthyriaceae</taxon>
        <taxon>Microthyrium</taxon>
    </lineage>
</organism>
<reference evidence="1" key="1">
    <citation type="journal article" date="2020" name="Stud. Mycol.">
        <title>101 Dothideomycetes genomes: a test case for predicting lifestyles and emergence of pathogens.</title>
        <authorList>
            <person name="Haridas S."/>
            <person name="Albert R."/>
            <person name="Binder M."/>
            <person name="Bloem J."/>
            <person name="Labutti K."/>
            <person name="Salamov A."/>
            <person name="Andreopoulos B."/>
            <person name="Baker S."/>
            <person name="Barry K."/>
            <person name="Bills G."/>
            <person name="Bluhm B."/>
            <person name="Cannon C."/>
            <person name="Castanera R."/>
            <person name="Culley D."/>
            <person name="Daum C."/>
            <person name="Ezra D."/>
            <person name="Gonzalez J."/>
            <person name="Henrissat B."/>
            <person name="Kuo A."/>
            <person name="Liang C."/>
            <person name="Lipzen A."/>
            <person name="Lutzoni F."/>
            <person name="Magnuson J."/>
            <person name="Mondo S."/>
            <person name="Nolan M."/>
            <person name="Ohm R."/>
            <person name="Pangilinan J."/>
            <person name="Park H.-J."/>
            <person name="Ramirez L."/>
            <person name="Alfaro M."/>
            <person name="Sun H."/>
            <person name="Tritt A."/>
            <person name="Yoshinaga Y."/>
            <person name="Zwiers L.-H."/>
            <person name="Turgeon B."/>
            <person name="Goodwin S."/>
            <person name="Spatafora J."/>
            <person name="Crous P."/>
            <person name="Grigoriev I."/>
        </authorList>
    </citation>
    <scope>NUCLEOTIDE SEQUENCE</scope>
    <source>
        <strain evidence="1">CBS 115976</strain>
    </source>
</reference>
<protein>
    <submittedName>
        <fullName evidence="1">Uncharacterized protein</fullName>
    </submittedName>
</protein>
<dbReference type="Proteomes" id="UP000799302">
    <property type="component" value="Unassembled WGS sequence"/>
</dbReference>
<name>A0A6A6UCB8_9PEZI</name>
<dbReference type="AlphaFoldDB" id="A0A6A6UCB8"/>
<proteinExistence type="predicted"/>
<sequence length="193" mass="22167">SSYFQTIELLQSFRTTSKPSNQYQAVEPIQAIGSVPIRRISCKSSNHLQTMADTGILPPLVVLRGNWDDWLHQLKLYLHINKARQFINLSTIKTYARDPIHAHKASQPKCPILASSGPISGEADFNAFQLGMVQKWKRYEVAMKEWEKDEAKIENLTKFLYMTICKDLLSCDKFLEASTPTEVFLLAWAKRKY</sequence>
<accession>A0A6A6UCB8</accession>
<dbReference type="EMBL" id="MU004234">
    <property type="protein sequence ID" value="KAF2669895.1"/>
    <property type="molecule type" value="Genomic_DNA"/>
</dbReference>
<evidence type="ECO:0000313" key="2">
    <source>
        <dbReference type="Proteomes" id="UP000799302"/>
    </source>
</evidence>
<evidence type="ECO:0000313" key="1">
    <source>
        <dbReference type="EMBL" id="KAF2669895.1"/>
    </source>
</evidence>
<keyword evidence="2" id="KW-1185">Reference proteome</keyword>